<sequence>MSRSMNCLNTCTALRGNITDHGASYPQAVSTASIDVNADKQEVQSLLEIHDKRRWRVAGPQLAADSRLIIEPADINLISDMIKDIKPGRTNLRPDGVVVRAILIGAKQLVKEGFAVP</sequence>
<dbReference type="GeneID" id="25295601"/>
<evidence type="ECO:0000313" key="2">
    <source>
        <dbReference type="Proteomes" id="UP000053617"/>
    </source>
</evidence>
<dbReference type="HOGENOM" id="CLU_2086110_0_0_1"/>
<dbReference type="RefSeq" id="XP_013271113.1">
    <property type="nucleotide sequence ID" value="XM_013415659.1"/>
</dbReference>
<dbReference type="AlphaFoldDB" id="A0A0D2FPB6"/>
<evidence type="ECO:0000313" key="1">
    <source>
        <dbReference type="EMBL" id="KIX03977.1"/>
    </source>
</evidence>
<organism evidence="1 2">
    <name type="scientific">Rhinocladiella mackenziei CBS 650.93</name>
    <dbReference type="NCBI Taxonomy" id="1442369"/>
    <lineage>
        <taxon>Eukaryota</taxon>
        <taxon>Fungi</taxon>
        <taxon>Dikarya</taxon>
        <taxon>Ascomycota</taxon>
        <taxon>Pezizomycotina</taxon>
        <taxon>Eurotiomycetes</taxon>
        <taxon>Chaetothyriomycetidae</taxon>
        <taxon>Chaetothyriales</taxon>
        <taxon>Herpotrichiellaceae</taxon>
        <taxon>Rhinocladiella</taxon>
    </lineage>
</organism>
<protein>
    <submittedName>
        <fullName evidence="1">Uncharacterized protein</fullName>
    </submittedName>
</protein>
<proteinExistence type="predicted"/>
<accession>A0A0D2FPB6</accession>
<dbReference type="Proteomes" id="UP000053617">
    <property type="component" value="Unassembled WGS sequence"/>
</dbReference>
<dbReference type="EMBL" id="KN847479">
    <property type="protein sequence ID" value="KIX03977.1"/>
    <property type="molecule type" value="Genomic_DNA"/>
</dbReference>
<keyword evidence="2" id="KW-1185">Reference proteome</keyword>
<gene>
    <name evidence="1" type="ORF">Z518_07530</name>
</gene>
<reference evidence="1 2" key="1">
    <citation type="submission" date="2015-01" db="EMBL/GenBank/DDBJ databases">
        <title>The Genome Sequence of Rhinocladiella mackenzie CBS 650.93.</title>
        <authorList>
            <consortium name="The Broad Institute Genomics Platform"/>
            <person name="Cuomo C."/>
            <person name="de Hoog S."/>
            <person name="Gorbushina A."/>
            <person name="Stielow B."/>
            <person name="Teixiera M."/>
            <person name="Abouelleil A."/>
            <person name="Chapman S.B."/>
            <person name="Priest M."/>
            <person name="Young S.K."/>
            <person name="Wortman J."/>
            <person name="Nusbaum C."/>
            <person name="Birren B."/>
        </authorList>
    </citation>
    <scope>NUCLEOTIDE SEQUENCE [LARGE SCALE GENOMIC DNA]</scope>
    <source>
        <strain evidence="1 2">CBS 650.93</strain>
    </source>
</reference>
<dbReference type="VEuPathDB" id="FungiDB:Z518_07530"/>
<name>A0A0D2FPB6_9EURO</name>